<dbReference type="STRING" id="747525.W4KJE2"/>
<dbReference type="AlphaFoldDB" id="W4KJE2"/>
<dbReference type="HOGENOM" id="CLU_150163_0_0_1"/>
<protein>
    <submittedName>
        <fullName evidence="3">Uncharacterized protein</fullName>
    </submittedName>
</protein>
<proteinExistence type="predicted"/>
<sequence>MFGQGQRPLDHEEDILSGDENSSAVSGVNRAPGTRPKRRSVFEGLAMEEQWRQARKELKWSLFFDLLGLGLWGVEFVWILIGPRCPLGEYDGWCTAFNLASACTCLLCVTFGISVFFDIKDLYASKSSPRTRT</sequence>
<evidence type="ECO:0000256" key="2">
    <source>
        <dbReference type="SAM" id="Phobius"/>
    </source>
</evidence>
<gene>
    <name evidence="3" type="ORF">HETIRDRAFT_308530</name>
</gene>
<accession>W4KJE2</accession>
<dbReference type="Proteomes" id="UP000030671">
    <property type="component" value="Unassembled WGS sequence"/>
</dbReference>
<dbReference type="eggNOG" id="ENOG502S2RF">
    <property type="taxonomic scope" value="Eukaryota"/>
</dbReference>
<evidence type="ECO:0000256" key="1">
    <source>
        <dbReference type="SAM" id="MobiDB-lite"/>
    </source>
</evidence>
<dbReference type="RefSeq" id="XP_009542773.1">
    <property type="nucleotide sequence ID" value="XM_009544478.1"/>
</dbReference>
<dbReference type="InParanoid" id="W4KJE2"/>
<feature type="transmembrane region" description="Helical" evidence="2">
    <location>
        <begin position="62"/>
        <end position="81"/>
    </location>
</feature>
<feature type="transmembrane region" description="Helical" evidence="2">
    <location>
        <begin position="96"/>
        <end position="117"/>
    </location>
</feature>
<reference evidence="3 4" key="1">
    <citation type="journal article" date="2012" name="New Phytol.">
        <title>Insight into trade-off between wood decay and parasitism from the genome of a fungal forest pathogen.</title>
        <authorList>
            <person name="Olson A."/>
            <person name="Aerts A."/>
            <person name="Asiegbu F."/>
            <person name="Belbahri L."/>
            <person name="Bouzid O."/>
            <person name="Broberg A."/>
            <person name="Canback B."/>
            <person name="Coutinho P.M."/>
            <person name="Cullen D."/>
            <person name="Dalman K."/>
            <person name="Deflorio G."/>
            <person name="van Diepen L.T."/>
            <person name="Dunand C."/>
            <person name="Duplessis S."/>
            <person name="Durling M."/>
            <person name="Gonthier P."/>
            <person name="Grimwood J."/>
            <person name="Fossdal C.G."/>
            <person name="Hansson D."/>
            <person name="Henrissat B."/>
            <person name="Hietala A."/>
            <person name="Himmelstrand K."/>
            <person name="Hoffmeister D."/>
            <person name="Hogberg N."/>
            <person name="James T.Y."/>
            <person name="Karlsson M."/>
            <person name="Kohler A."/>
            <person name="Kues U."/>
            <person name="Lee Y.H."/>
            <person name="Lin Y.C."/>
            <person name="Lind M."/>
            <person name="Lindquist E."/>
            <person name="Lombard V."/>
            <person name="Lucas S."/>
            <person name="Lunden K."/>
            <person name="Morin E."/>
            <person name="Murat C."/>
            <person name="Park J."/>
            <person name="Raffaello T."/>
            <person name="Rouze P."/>
            <person name="Salamov A."/>
            <person name="Schmutz J."/>
            <person name="Solheim H."/>
            <person name="Stahlberg J."/>
            <person name="Velez H."/>
            <person name="de Vries R.P."/>
            <person name="Wiebenga A."/>
            <person name="Woodward S."/>
            <person name="Yakovlev I."/>
            <person name="Garbelotto M."/>
            <person name="Martin F."/>
            <person name="Grigoriev I.V."/>
            <person name="Stenlid J."/>
        </authorList>
    </citation>
    <scope>NUCLEOTIDE SEQUENCE [LARGE SCALE GENOMIC DNA]</scope>
    <source>
        <strain evidence="3 4">TC 32-1</strain>
    </source>
</reference>
<dbReference type="GeneID" id="20669595"/>
<evidence type="ECO:0000313" key="4">
    <source>
        <dbReference type="Proteomes" id="UP000030671"/>
    </source>
</evidence>
<keyword evidence="2" id="KW-0472">Membrane</keyword>
<keyword evidence="2" id="KW-0812">Transmembrane</keyword>
<dbReference type="KEGG" id="hir:HETIRDRAFT_308530"/>
<name>W4KJE2_HETIT</name>
<evidence type="ECO:0000313" key="3">
    <source>
        <dbReference type="EMBL" id="ETW85978.1"/>
    </source>
</evidence>
<keyword evidence="2" id="KW-1133">Transmembrane helix</keyword>
<organism evidence="3 4">
    <name type="scientific">Heterobasidion irregulare (strain TC 32-1)</name>
    <dbReference type="NCBI Taxonomy" id="747525"/>
    <lineage>
        <taxon>Eukaryota</taxon>
        <taxon>Fungi</taxon>
        <taxon>Dikarya</taxon>
        <taxon>Basidiomycota</taxon>
        <taxon>Agaricomycotina</taxon>
        <taxon>Agaricomycetes</taxon>
        <taxon>Russulales</taxon>
        <taxon>Bondarzewiaceae</taxon>
        <taxon>Heterobasidion</taxon>
        <taxon>Heterobasidion annosum species complex</taxon>
    </lineage>
</organism>
<dbReference type="EMBL" id="KI925455">
    <property type="protein sequence ID" value="ETW85978.1"/>
    <property type="molecule type" value="Genomic_DNA"/>
</dbReference>
<feature type="region of interest" description="Disordered" evidence="1">
    <location>
        <begin position="1"/>
        <end position="36"/>
    </location>
</feature>
<dbReference type="OrthoDB" id="3253553at2759"/>
<keyword evidence="4" id="KW-1185">Reference proteome</keyword>